<dbReference type="InterPro" id="IPR010155">
    <property type="entry name" value="CRISPR-assoc_prot_Cas5d"/>
</dbReference>
<dbReference type="PIRSF" id="PIRSF029950">
    <property type="entry name" value="Cas_CT1134"/>
    <property type="match status" value="1"/>
</dbReference>
<sequence>MEHFDKEFTLEVWGPIACFTRPELKVERVSYDVITPSAARAIFEAIFWKPAIRWQVTRIEVLNDIKWTSVRRNEVGAVTGKTPIIIEDDKRQQKNTLMLKDVRYRISAKLVFIPKHDRKYGESKNPEIDQKEQNHLHKDENPGKYNAMFERRASKGQCFNQPYLGTRECAASFRLIYPETDLLNAPIQESRDLGIMLYDMDFAHNNEKPEAMFYRAKMEYGVIQVPELNSEEVLR</sequence>
<dbReference type="CDD" id="cd09752">
    <property type="entry name" value="Cas5_I-C"/>
    <property type="match status" value="1"/>
</dbReference>
<keyword evidence="2" id="KW-0378">Hydrolase</keyword>
<comment type="similarity">
    <text evidence="2">Belongs to the CRISPR-associated protein Cas5 family. Subtype I-C/Dvulg subfamily.</text>
</comment>
<evidence type="ECO:0000313" key="3">
    <source>
        <dbReference type="EMBL" id="AVM51785.1"/>
    </source>
</evidence>
<accession>A0ABN5II69</accession>
<evidence type="ECO:0000256" key="2">
    <source>
        <dbReference type="PIRNR" id="PIRNR029950"/>
    </source>
</evidence>
<dbReference type="RefSeq" id="WP_106040169.1">
    <property type="nucleotide sequence ID" value="NZ_CP027231.1"/>
</dbReference>
<name>A0ABN5II69_9BACE</name>
<keyword evidence="2" id="KW-0540">Nuclease</keyword>
<gene>
    <name evidence="3" type="primary">cas5c</name>
    <name evidence="3" type="ORF">C4H11_01370</name>
</gene>
<dbReference type="EMBL" id="CP027231">
    <property type="protein sequence ID" value="AVM51785.1"/>
    <property type="molecule type" value="Genomic_DNA"/>
</dbReference>
<evidence type="ECO:0000313" key="4">
    <source>
        <dbReference type="Proteomes" id="UP000238304"/>
    </source>
</evidence>
<keyword evidence="1 2" id="KW-0051">Antiviral defense</keyword>
<protein>
    <recommendedName>
        <fullName evidence="2">pre-crRNA processing endonuclease</fullName>
        <ecNumber evidence="2">3.1.-.-</ecNumber>
    </recommendedName>
</protein>
<organism evidence="3 4">
    <name type="scientific">Bacteroides zoogleoformans</name>
    <dbReference type="NCBI Taxonomy" id="28119"/>
    <lineage>
        <taxon>Bacteria</taxon>
        <taxon>Pseudomonadati</taxon>
        <taxon>Bacteroidota</taxon>
        <taxon>Bacteroidia</taxon>
        <taxon>Bacteroidales</taxon>
        <taxon>Bacteroidaceae</taxon>
        <taxon>Bacteroides</taxon>
    </lineage>
</organism>
<dbReference type="NCBIfam" id="TIGR02593">
    <property type="entry name" value="CRISPR_cas5"/>
    <property type="match status" value="1"/>
</dbReference>
<evidence type="ECO:0000256" key="1">
    <source>
        <dbReference type="ARBA" id="ARBA00023118"/>
    </source>
</evidence>
<keyword evidence="4" id="KW-1185">Reference proteome</keyword>
<dbReference type="Pfam" id="PF09704">
    <property type="entry name" value="Cas_Cas5d"/>
    <property type="match status" value="1"/>
</dbReference>
<proteinExistence type="inferred from homology"/>
<reference evidence="3 4" key="1">
    <citation type="submission" date="2018-02" db="EMBL/GenBank/DDBJ databases">
        <authorList>
            <person name="Holder M.E."/>
            <person name="Ajami N.J."/>
            <person name="Petrosino J.F."/>
        </authorList>
    </citation>
    <scope>NUCLEOTIDE SEQUENCE [LARGE SCALE GENOMIC DNA]</scope>
    <source>
        <strain evidence="3 4">ATCC 33285</strain>
    </source>
</reference>
<comment type="function">
    <text evidence="2">CRISPR (clustered regularly interspaced short palindromic repeat) is an adaptive immune system that provides protection against mobile genetic elements (viruses, transposable elements and conjugative plasmids). CRISPR clusters contain spacers, sequences complementary to antecedent mobile elements, and target invading nucleic acids. CRISPR clusters are transcribed and processed into CRISPR RNA (crRNA).</text>
</comment>
<dbReference type="NCBIfam" id="TIGR01876">
    <property type="entry name" value="cas_Cas5d"/>
    <property type="match status" value="1"/>
</dbReference>
<dbReference type="EC" id="3.1.-.-" evidence="2"/>
<dbReference type="InterPro" id="IPR013422">
    <property type="entry name" value="CRISPR-assoc_prot_Cas5_N"/>
</dbReference>
<dbReference type="InterPro" id="IPR021124">
    <property type="entry name" value="CRISPR-assoc_prot_Cas5"/>
</dbReference>
<keyword evidence="2" id="KW-0694">RNA-binding</keyword>
<keyword evidence="2" id="KW-0255">Endonuclease</keyword>
<dbReference type="Gene3D" id="3.30.70.2660">
    <property type="match status" value="1"/>
</dbReference>
<dbReference type="Proteomes" id="UP000238304">
    <property type="component" value="Chromosome"/>
</dbReference>